<feature type="region of interest" description="Disordered" evidence="1">
    <location>
        <begin position="72"/>
        <end position="92"/>
    </location>
</feature>
<evidence type="ECO:0000256" key="1">
    <source>
        <dbReference type="SAM" id="MobiDB-lite"/>
    </source>
</evidence>
<accession>A0AA38VWF8</accession>
<dbReference type="PANTHER" id="PTHR37792:SF1">
    <property type="entry name" value="RIBONUCLEASE MRP PROTEIN SUBUNIT RMP1"/>
    <property type="match status" value="1"/>
</dbReference>
<dbReference type="AlphaFoldDB" id="A0AA38VWF8"/>
<dbReference type="GO" id="GO:0000466">
    <property type="term" value="P:maturation of 5.8S rRNA from tricistronic rRNA transcript (SSU-rRNA, 5.8S rRNA, LSU-rRNA)"/>
    <property type="evidence" value="ECO:0007669"/>
    <property type="project" value="TreeGrafter"/>
</dbReference>
<feature type="domain" description="RNase MRP protein 1 RNA binding" evidence="2">
    <location>
        <begin position="26"/>
        <end position="141"/>
    </location>
</feature>
<dbReference type="Proteomes" id="UP001174691">
    <property type="component" value="Unassembled WGS sequence"/>
</dbReference>
<dbReference type="EMBL" id="JANBVN010000055">
    <property type="protein sequence ID" value="KAJ9155798.1"/>
    <property type="molecule type" value="Genomic_DNA"/>
</dbReference>
<comment type="caution">
    <text evidence="3">The sequence shown here is derived from an EMBL/GenBank/DDBJ whole genome shotgun (WGS) entry which is preliminary data.</text>
</comment>
<dbReference type="CDD" id="cd22573">
    <property type="entry name" value="RMP1_RBD"/>
    <property type="match status" value="1"/>
</dbReference>
<name>A0AA38VWF8_9PEZI</name>
<dbReference type="GO" id="GO:0000172">
    <property type="term" value="C:ribonuclease MRP complex"/>
    <property type="evidence" value="ECO:0007669"/>
    <property type="project" value="InterPro"/>
</dbReference>
<feature type="compositionally biased region" description="Basic and acidic residues" evidence="1">
    <location>
        <begin position="235"/>
        <end position="249"/>
    </location>
</feature>
<feature type="region of interest" description="Disordered" evidence="1">
    <location>
        <begin position="152"/>
        <end position="174"/>
    </location>
</feature>
<feature type="region of interest" description="Disordered" evidence="1">
    <location>
        <begin position="190"/>
        <end position="282"/>
    </location>
</feature>
<dbReference type="GO" id="GO:0042134">
    <property type="term" value="F:rRNA primary transcript binding"/>
    <property type="evidence" value="ECO:0007669"/>
    <property type="project" value="InterPro"/>
</dbReference>
<keyword evidence="4" id="KW-1185">Reference proteome</keyword>
<proteinExistence type="predicted"/>
<feature type="compositionally biased region" description="Basic and acidic residues" evidence="1">
    <location>
        <begin position="190"/>
        <end position="209"/>
    </location>
</feature>
<sequence>MATTPCTSSPSPLQQSLHLLTPALGILDLFAHRNKNQHRLSKWWAQFDMLRRGARKLAADLQACVDSRARLAASTSDSKGKKKKKVSVQQAKDDALSVKMETRAGYMSEQILPRAFLAFTQLAADNQYAHLGLALLGALAQVHAAVAPLVPAPSEEEGGGGLSSTRGAVAGLGGDVQEGADLGVAVSRSEIEQHASKQEKEPEVKRGVEDGGPEPSETMVEDGSLQEETITSSGPEEKPKKSKKNRDEFDSLFDSLETKKPPKKKKKRKKGDEFDDLFSSLV</sequence>
<dbReference type="PANTHER" id="PTHR37792">
    <property type="entry name" value="RIBONUCLEASE MRP PROTEIN SUBUNIT RMP1"/>
    <property type="match status" value="1"/>
</dbReference>
<organism evidence="3 4">
    <name type="scientific">Coniochaeta hoffmannii</name>
    <dbReference type="NCBI Taxonomy" id="91930"/>
    <lineage>
        <taxon>Eukaryota</taxon>
        <taxon>Fungi</taxon>
        <taxon>Dikarya</taxon>
        <taxon>Ascomycota</taxon>
        <taxon>Pezizomycotina</taxon>
        <taxon>Sordariomycetes</taxon>
        <taxon>Sordariomycetidae</taxon>
        <taxon>Coniochaetales</taxon>
        <taxon>Coniochaetaceae</taxon>
        <taxon>Coniochaeta</taxon>
    </lineage>
</organism>
<evidence type="ECO:0000259" key="2">
    <source>
        <dbReference type="Pfam" id="PF20945"/>
    </source>
</evidence>
<dbReference type="InterPro" id="IPR047204">
    <property type="entry name" value="RMP1_RBD"/>
</dbReference>
<evidence type="ECO:0000313" key="4">
    <source>
        <dbReference type="Proteomes" id="UP001174691"/>
    </source>
</evidence>
<dbReference type="Pfam" id="PF20945">
    <property type="entry name" value="RMP1"/>
    <property type="match status" value="1"/>
</dbReference>
<dbReference type="InterPro" id="IPR047205">
    <property type="entry name" value="RMP1"/>
</dbReference>
<protein>
    <recommendedName>
        <fullName evidence="2">RNase MRP protein 1 RNA binding domain-containing protein</fullName>
    </recommendedName>
</protein>
<gene>
    <name evidence="3" type="ORF">NKR19_g4427</name>
</gene>
<dbReference type="GO" id="GO:0000294">
    <property type="term" value="P:nuclear-transcribed mRNA catabolic process, RNase MRP-dependent"/>
    <property type="evidence" value="ECO:0007669"/>
    <property type="project" value="TreeGrafter"/>
</dbReference>
<evidence type="ECO:0000313" key="3">
    <source>
        <dbReference type="EMBL" id="KAJ9155798.1"/>
    </source>
</evidence>
<reference evidence="3" key="1">
    <citation type="submission" date="2022-07" db="EMBL/GenBank/DDBJ databases">
        <title>Fungi with potential for degradation of polypropylene.</title>
        <authorList>
            <person name="Gostincar C."/>
        </authorList>
    </citation>
    <scope>NUCLEOTIDE SEQUENCE</scope>
    <source>
        <strain evidence="3">EXF-13287</strain>
    </source>
</reference>